<reference evidence="3" key="1">
    <citation type="submission" date="2016-11" db="EMBL/GenBank/DDBJ databases">
        <authorList>
            <person name="Varghese N."/>
            <person name="Submissions S."/>
        </authorList>
    </citation>
    <scope>NUCLEOTIDE SEQUENCE [LARGE SCALE GENOMIC DNA]</scope>
    <source>
        <strain evidence="3">DSM 2635</strain>
    </source>
</reference>
<dbReference type="InterPro" id="IPR045584">
    <property type="entry name" value="Pilin-like"/>
</dbReference>
<dbReference type="Pfam" id="PF07963">
    <property type="entry name" value="N_methyl"/>
    <property type="match status" value="1"/>
</dbReference>
<feature type="transmembrane region" description="Helical" evidence="1">
    <location>
        <begin position="6"/>
        <end position="28"/>
    </location>
</feature>
<evidence type="ECO:0000313" key="2">
    <source>
        <dbReference type="EMBL" id="SHH00635.1"/>
    </source>
</evidence>
<dbReference type="Gene3D" id="3.30.700.10">
    <property type="entry name" value="Glycoprotein, Type 4 Pilin"/>
    <property type="match status" value="1"/>
</dbReference>
<dbReference type="NCBIfam" id="TIGR02532">
    <property type="entry name" value="IV_pilin_GFxxxE"/>
    <property type="match status" value="1"/>
</dbReference>
<organism evidence="2 3">
    <name type="scientific">Asaccharospora irregularis DSM 2635</name>
    <dbReference type="NCBI Taxonomy" id="1121321"/>
    <lineage>
        <taxon>Bacteria</taxon>
        <taxon>Bacillati</taxon>
        <taxon>Bacillota</taxon>
        <taxon>Clostridia</taxon>
        <taxon>Peptostreptococcales</taxon>
        <taxon>Peptostreptococcaceae</taxon>
        <taxon>Asaccharospora</taxon>
    </lineage>
</organism>
<dbReference type="AlphaFoldDB" id="A0A1M5PFW8"/>
<evidence type="ECO:0000313" key="3">
    <source>
        <dbReference type="Proteomes" id="UP000243255"/>
    </source>
</evidence>
<keyword evidence="3" id="KW-1185">Reference proteome</keyword>
<name>A0A1M5PFW8_9FIRM</name>
<dbReference type="OrthoDB" id="1953969at2"/>
<proteinExistence type="predicted"/>
<dbReference type="PROSITE" id="PS00409">
    <property type="entry name" value="PROKAR_NTER_METHYL"/>
    <property type="match status" value="1"/>
</dbReference>
<keyword evidence="1" id="KW-1133">Transmembrane helix</keyword>
<accession>A0A1M5PFW8</accession>
<dbReference type="InterPro" id="IPR012902">
    <property type="entry name" value="N_methyl_site"/>
</dbReference>
<dbReference type="SUPFAM" id="SSF54523">
    <property type="entry name" value="Pili subunits"/>
    <property type="match status" value="1"/>
</dbReference>
<dbReference type="STRING" id="1121321.SAMN04488530_11420"/>
<dbReference type="RefSeq" id="WP_084120278.1">
    <property type="nucleotide sequence ID" value="NZ_BAABCH010000020.1"/>
</dbReference>
<keyword evidence="1" id="KW-0812">Transmembrane</keyword>
<keyword evidence="1" id="KW-0472">Membrane</keyword>
<sequence>MKNNKGFTLVELIVVIGILAILIIIAVPRFNAYIGKVRGQVCDTNCRELERMYYAYLITEGLNHSDQIFEGYIIQYGKDICPENRDISYNNGQVRCSVHTNKDEHDEGEVPYL</sequence>
<protein>
    <submittedName>
        <fullName evidence="2">Competence protein ComGC</fullName>
    </submittedName>
</protein>
<dbReference type="Proteomes" id="UP000243255">
    <property type="component" value="Unassembled WGS sequence"/>
</dbReference>
<evidence type="ECO:0000256" key="1">
    <source>
        <dbReference type="SAM" id="Phobius"/>
    </source>
</evidence>
<dbReference type="EMBL" id="FQWX01000014">
    <property type="protein sequence ID" value="SHH00635.1"/>
    <property type="molecule type" value="Genomic_DNA"/>
</dbReference>
<gene>
    <name evidence="2" type="ORF">SAMN04488530_11420</name>
</gene>